<dbReference type="InterPro" id="IPR036291">
    <property type="entry name" value="NAD(P)-bd_dom_sf"/>
</dbReference>
<evidence type="ECO:0000313" key="4">
    <source>
        <dbReference type="Proteomes" id="UP001445335"/>
    </source>
</evidence>
<dbReference type="PRINTS" id="PR00081">
    <property type="entry name" value="GDHRDH"/>
</dbReference>
<dbReference type="PANTHER" id="PTHR43391:SF86">
    <property type="entry name" value="SHORT-CHAIN DEHYDROGENASE_REDUCTASE FAMILY PROTEIN"/>
    <property type="match status" value="1"/>
</dbReference>
<organism evidence="3 4">
    <name type="scientific">Elliptochloris bilobata</name>
    <dbReference type="NCBI Taxonomy" id="381761"/>
    <lineage>
        <taxon>Eukaryota</taxon>
        <taxon>Viridiplantae</taxon>
        <taxon>Chlorophyta</taxon>
        <taxon>core chlorophytes</taxon>
        <taxon>Trebouxiophyceae</taxon>
        <taxon>Trebouxiophyceae incertae sedis</taxon>
        <taxon>Elliptochloris clade</taxon>
        <taxon>Elliptochloris</taxon>
    </lineage>
</organism>
<dbReference type="PANTHER" id="PTHR43391">
    <property type="entry name" value="RETINOL DEHYDROGENASE-RELATED"/>
    <property type="match status" value="1"/>
</dbReference>
<dbReference type="EMBL" id="JALJOU010000031">
    <property type="protein sequence ID" value="KAK9834911.1"/>
    <property type="molecule type" value="Genomic_DNA"/>
</dbReference>
<evidence type="ECO:0000256" key="2">
    <source>
        <dbReference type="ARBA" id="ARBA00023002"/>
    </source>
</evidence>
<dbReference type="GO" id="GO:0005829">
    <property type="term" value="C:cytosol"/>
    <property type="evidence" value="ECO:0007669"/>
    <property type="project" value="TreeGrafter"/>
</dbReference>
<proteinExistence type="inferred from homology"/>
<gene>
    <name evidence="3" type="ORF">WJX81_008073</name>
</gene>
<dbReference type="InterPro" id="IPR002347">
    <property type="entry name" value="SDR_fam"/>
</dbReference>
<keyword evidence="2" id="KW-0560">Oxidoreductase</keyword>
<reference evidence="3 4" key="1">
    <citation type="journal article" date="2024" name="Nat. Commun.">
        <title>Phylogenomics reveals the evolutionary origins of lichenization in chlorophyte algae.</title>
        <authorList>
            <person name="Puginier C."/>
            <person name="Libourel C."/>
            <person name="Otte J."/>
            <person name="Skaloud P."/>
            <person name="Haon M."/>
            <person name="Grisel S."/>
            <person name="Petersen M."/>
            <person name="Berrin J.G."/>
            <person name="Delaux P.M."/>
            <person name="Dal Grande F."/>
            <person name="Keller J."/>
        </authorList>
    </citation>
    <scope>NUCLEOTIDE SEQUENCE [LARGE SCALE GENOMIC DNA]</scope>
    <source>
        <strain evidence="3 4">SAG 245.80</strain>
    </source>
</reference>
<protein>
    <submittedName>
        <fullName evidence="3">Uncharacterized protein</fullName>
    </submittedName>
</protein>
<dbReference type="Pfam" id="PF00106">
    <property type="entry name" value="adh_short"/>
    <property type="match status" value="1"/>
</dbReference>
<name>A0AAW1RP43_9CHLO</name>
<keyword evidence="4" id="KW-1185">Reference proteome</keyword>
<comment type="similarity">
    <text evidence="1">Belongs to the short-chain dehydrogenases/reductases (SDR) family.</text>
</comment>
<sequence>MDTNAYYGPYSAVNATTNVGPKPNVSLSVQPEGCTILSKQFGIANYSGDLPCTPPGATPSDAKPACVNITGKVFLITGASTGIGRASANRLAAAGAIVVGTSRFPWRYLQPPNWQLWQLDQTKDDSVKALADRVAATYGHVDFLFLNAGRQFIGDMPNSDLRQMMLTVDTNFWGALRVFQAFVPLMPSAGYARILQTSSVESQQSSPGYLPYAVSKWALMAMQEQWYSTHAAENVSTNIDYISIMPAAVNTSLGYTAIYGCPELFSKVKNDVIDGYYKKALDSHNVGEAVYRIAIDPKPKLRQFIMRDQDFGAQIPLICRRYTLPLEEMYAPNVPGAPSIAAWLSTEATAHSHYNCSAHCGGKQYCGAAAPYGSIYGTDSIGAY</sequence>
<evidence type="ECO:0000256" key="1">
    <source>
        <dbReference type="ARBA" id="ARBA00006484"/>
    </source>
</evidence>
<evidence type="ECO:0000313" key="3">
    <source>
        <dbReference type="EMBL" id="KAK9834911.1"/>
    </source>
</evidence>
<accession>A0AAW1RP43</accession>
<dbReference type="GO" id="GO:0016491">
    <property type="term" value="F:oxidoreductase activity"/>
    <property type="evidence" value="ECO:0007669"/>
    <property type="project" value="UniProtKB-KW"/>
</dbReference>
<dbReference type="AlphaFoldDB" id="A0AAW1RP43"/>
<dbReference type="Proteomes" id="UP001445335">
    <property type="component" value="Unassembled WGS sequence"/>
</dbReference>
<dbReference type="Gene3D" id="3.40.50.720">
    <property type="entry name" value="NAD(P)-binding Rossmann-like Domain"/>
    <property type="match status" value="1"/>
</dbReference>
<dbReference type="SUPFAM" id="SSF51735">
    <property type="entry name" value="NAD(P)-binding Rossmann-fold domains"/>
    <property type="match status" value="1"/>
</dbReference>
<comment type="caution">
    <text evidence="3">The sequence shown here is derived from an EMBL/GenBank/DDBJ whole genome shotgun (WGS) entry which is preliminary data.</text>
</comment>